<dbReference type="InterPro" id="IPR026442">
    <property type="entry name" value="IPTL_CTERM"/>
</dbReference>
<dbReference type="GO" id="GO:0005576">
    <property type="term" value="C:extracellular region"/>
    <property type="evidence" value="ECO:0007669"/>
    <property type="project" value="UniProtKB-SubCell"/>
</dbReference>
<evidence type="ECO:0000256" key="2">
    <source>
        <dbReference type="ARBA" id="ARBA00022525"/>
    </source>
</evidence>
<dbReference type="InterPro" id="IPR013783">
    <property type="entry name" value="Ig-like_fold"/>
</dbReference>
<evidence type="ECO:0000313" key="12">
    <source>
        <dbReference type="Proteomes" id="UP000664466"/>
    </source>
</evidence>
<feature type="domain" description="SD-repeat containing protein B" evidence="6">
    <location>
        <begin position="974"/>
        <end position="1081"/>
    </location>
</feature>
<comment type="subcellular location">
    <subcellularLocation>
        <location evidence="1">Secreted</location>
    </subcellularLocation>
</comment>
<feature type="domain" description="SD-repeat containing protein B" evidence="6">
    <location>
        <begin position="1835"/>
        <end position="1936"/>
    </location>
</feature>
<evidence type="ECO:0000256" key="1">
    <source>
        <dbReference type="ARBA" id="ARBA00004613"/>
    </source>
</evidence>
<dbReference type="RefSeq" id="WP_207251059.1">
    <property type="nucleotide sequence ID" value="NZ_JAFMPM010000006.1"/>
</dbReference>
<feature type="domain" description="GEVED" evidence="9">
    <location>
        <begin position="140"/>
        <end position="214"/>
    </location>
</feature>
<dbReference type="Proteomes" id="UP000664466">
    <property type="component" value="Unassembled WGS sequence"/>
</dbReference>
<feature type="domain" description="SD-repeat containing protein B" evidence="6">
    <location>
        <begin position="2228"/>
        <end position="2329"/>
    </location>
</feature>
<feature type="domain" description="SD-repeat containing protein B" evidence="6">
    <location>
        <begin position="835"/>
        <end position="925"/>
    </location>
</feature>
<evidence type="ECO:0000256" key="4">
    <source>
        <dbReference type="SAM" id="MobiDB-lite"/>
    </source>
</evidence>
<feature type="domain" description="SpaA-like prealbumin fold" evidence="7">
    <location>
        <begin position="3439"/>
        <end position="3500"/>
    </location>
</feature>
<dbReference type="PANTHER" id="PTHR23303:SF15">
    <property type="entry name" value="COLOSSIN-A"/>
    <property type="match status" value="1"/>
</dbReference>
<dbReference type="Pfam" id="PF18203">
    <property type="entry name" value="IPTL-CTERM"/>
    <property type="match status" value="1"/>
</dbReference>
<dbReference type="InterPro" id="IPR041033">
    <property type="entry name" value="SpaA_PFL_dom_1"/>
</dbReference>
<dbReference type="InterPro" id="IPR045474">
    <property type="entry name" value="GEVED"/>
</dbReference>
<feature type="domain" description="SD-repeat containing protein B" evidence="6">
    <location>
        <begin position="2815"/>
        <end position="2885"/>
    </location>
</feature>
<evidence type="ECO:0000313" key="10">
    <source>
        <dbReference type="EMBL" id="MBO0613361.1"/>
    </source>
</evidence>
<dbReference type="Pfam" id="PF17802">
    <property type="entry name" value="SpaA"/>
    <property type="match status" value="1"/>
</dbReference>
<keyword evidence="12" id="KW-1185">Reference proteome</keyword>
<evidence type="ECO:0000259" key="8">
    <source>
        <dbReference type="Pfam" id="PF18203"/>
    </source>
</evidence>
<feature type="domain" description="SD-repeat containing protein B" evidence="6">
    <location>
        <begin position="4143"/>
        <end position="4239"/>
    </location>
</feature>
<feature type="domain" description="IPTL-CTERM protein sorting" evidence="8">
    <location>
        <begin position="4279"/>
        <end position="4304"/>
    </location>
</feature>
<feature type="domain" description="SD-repeat containing protein B" evidence="6">
    <location>
        <begin position="2506"/>
        <end position="2613"/>
    </location>
</feature>
<feature type="domain" description="SD-repeat containing protein B" evidence="6">
    <location>
        <begin position="3551"/>
        <end position="3672"/>
    </location>
</feature>
<evidence type="ECO:0000259" key="9">
    <source>
        <dbReference type="Pfam" id="PF20009"/>
    </source>
</evidence>
<dbReference type="InterPro" id="IPR033764">
    <property type="entry name" value="Sdr_B"/>
</dbReference>
<feature type="domain" description="SD-repeat containing protein B" evidence="6">
    <location>
        <begin position="534"/>
        <end position="635"/>
    </location>
</feature>
<feature type="domain" description="SD-repeat containing protein B" evidence="6">
    <location>
        <begin position="3118"/>
        <end position="3199"/>
    </location>
</feature>
<feature type="compositionally biased region" description="Low complexity" evidence="4">
    <location>
        <begin position="2631"/>
        <end position="2642"/>
    </location>
</feature>
<feature type="compositionally biased region" description="Acidic residues" evidence="4">
    <location>
        <begin position="3509"/>
        <end position="3521"/>
    </location>
</feature>
<sequence length="4306" mass="441598">MAGLLATLPAAYANEIVTNCTQVSAVDGGDSNATNNESCAKLLIPFDFGDAPDPSFQTLDASGGARHQLGTDVFLGKCIDADTGLLQGTASADDADKGSLEFGTCTDPASGDEDGVAIAPLHVGDTQNVVQVTANAACKLNAWVDWNKDGSWGGAGEQVFIDQVLAAGRNDLTMDVPAFAAEGTIYTRFRCSTAGADGIGGEAADGEVEDYALNILPAIPKTPVSVGDTIWEDTDKDGKQTVGENPLAGAVVTLLDSMGAPAKDLSGTIVADITTDATGKYLFGNLPEGDYSVKITPPKDYIPTLNAGDVDTVPANDDSNCAVQGDGSITSTLFSLTAGGEPIDDGDTDANSNLSVDCGFYKPTVPMHSLGNKVWIDDGAGTDANANNGTLDAGETAVADGVVVELRDAAGVLITSTTTSKGFYLFSGLVAGDYKVCVANSNFATGAMLDGFSPSTGGNEVDTNAGIDSNDNGSDVLADGLCSNVITLDGDAPTGEIDTANGAAGEDGVGTPDALSDLTVDFAVVRPKPPKPVSVGDYVWIDANEDGQQDKDELPLVGAVVTLLDKNGNPVTDLAGKPVDYLQTDLTGKYLFSNLPEGEYIVRVKAPDGYVATQGGAAVDADASNTDSNCAVTGSNVQTLPFLLTAGAESTKDGDTDANSDLSVDCGFYVPKAPVHSVGNRVWVDTDNNGLADNGEMPAVAGIKLELKDANGAAITSTTTDAAGRYLFSNLAAGSYQVCVVADNFSATGVLNGFTASNGGNVADANTDVDGDDNGTDDIAQGLCSNLVVLDDKEPSGEAGVNDQPGVDGVGTDDNRSNLSVDFGIVPPVAPTLVAVGDYLWIDANEDGLQSAGEQGLADATVTLLDKAGNVVASMVTGADGLYGFTKLPEGDYSISVKLPDGSPYIPTQNAGDVDDVPANNDSNCAVQGDGSITSAIFTLNAGQEPAAAEDGDSADKNMTVDCGFYEPKQPVHSIGNMVWVDNSAGDATKDNNGKFDSGETLMSGVKVELRDKAGVVIDSTMTTDGYYLFAGVAAGEYQVCVAASNFSGVGKLVKYTAGITGNEADANADIDNNDNGDTTLVDGLCSNVVVLDDKEPTAEALTASGTAGDDGAGTEDARSNLTVDFAVLAPAKPKPVSVGDMIWIDANEDGKQDKTEAPLAGATVTLLDKDGKPVIDLAGNAVTPVTTDADGKYVFINLPEGDYSISVAAPKDSGYLPTKGGADVDDDPSNIDSNCAVSGSSVQTALFTLTAGGEPVDDGDTDASSNLSVDCGFYLPKVPVHSLGNRVWIDTNNNGVADAGEVPAAEGVKLELQDATGKLLDTTTTNIDGRYLFGGLAAGSYQVCVVADNFLAGNVLEGFSASTGGDLAAAIANNTDGDDNGNDDISKGLCSNVVVLDDKQPLGEAGAGAPGEDGIGTDDARSNLTIDFGIVPPTVAPKTVSVGNVVWEDTNADGKQDAAEPILAGVEVTLLDNAGTVVKTMLTDATGNYLFSELPEGDYSITVKAPAGYEFTAQGTDATANDDSNCSVAGAISLFNLTAGAESITDGDTDANSDLTQDCGLVKPKVVPKTVSVGNVVWEDTNADGKQDAAEPILAGVEVTLLDNAGTVVKTMLTDATGNYLFSELPEGDYSITVKAPAGYEFTAQGTDATANDDSNCSVAGAISLFNLTAGAESITDGDTDANSDLTQDCGLVKPKVVPKTVSVGNVVWEDTNADGKQDAAEPILAGVEVTLLDNAGTVVKTMLTDATGNYLFSELPEGDYSITVKAPAGYEFTAQGTDATANDDSNCSVAGAISLFNLTAGAESITDGDTDANSDLTQDCGLVKPKVVPKTVSVGNVVWEDTNADGKQDAAEPILAGVEVTLLDNAGTVVKTMLTDATGNYLFSELPEGDYSITVKAPAGYEFTAQGTDATANDDSNCSVAGAISLFNLTAGAESITDGDTDANSDLTQDCGLVKPKVVPKTVSVGNVVWEDTNADGKQDAAEPILAGVEVTLLDNAGTVVKTMLTDATGNYLFSELPEGDYSITVKAPAGYEFTAQGTDATANDDSNCSVAGAISLFNLTAGAESITDGDTDANSDLTQDCGLVKPKVVPKTVSVGNVVWEDTNADGKQDAAEPILAGVEVTLLDNAGTVVKTMLTDATGNYLFSELPEGDYSITVKAPAGYEFTAQGTDATANDDSNCSVAGAISLFNLTAGAESITDGDTDANSDLTQDCGLVKPKVVPKTVSVGNVVWEDTNADGKQDAAEPILAGVEVTLLDNAGTVVKTMLTDATGNYLFSELPEGDYSITVKAPAGYEFTAQGTDATANDDSNCSVAGAISLFNLTAGAESITDGDTDANSDLTQDCGLVKPKVVPTPVAVGDYLWIDTNENGLQDADEKGLEGVTVTLLDKDSNPAKDLQGNVVASMVTGADGLYGFTKLPEGDYSISVKLPDGSPYIPTQNAGDVDDVPANNDSNCAVQGDGSITSAIFTLNAGQEPAAAEDGDSADKNMTVDCGFYEPKQPVHSIGNMVWVDNSAGDATKDNNGKFDSGETLMSGVKVELRDKTGTFISNTMTTDGYYLFSGLAAGEYQVCVVADNFKNMGKLVNYTAGITGNEADANADVDNNDNGDTTLVDGLCSNVVVLDDKEPTAEATTASGTAGDDGAGTEDARSNLTVDFAVLAPAKPKPVSVGDMIWIDANEDGKQDKTEAPLAGATVTLLDKDGKPVIDLAGNAVTPVTTDADGKYVFINLPEGDYSISVAAPKDSGYLPTKGGADVDDDPSNIDSNCAVSGSSVQTALFTLTAGGEPVDDGDTDASSNLSVDCGFYLPKEPVHSLGNRVWIDTNNNGVADIGEEAAMEGIKLELQDATGKLLDTTTTNIDGRYLFGGLAAGSYQVCVVADNFTAGNILEGFNASTGGDLAAAIASNTDGDDNGNDDISKGLCSNVVVLDDKQPLGEAGVGAPGEDGIGTDDARSNLTIDFGIVPPIEPAKPVSVGNYLWIDANEDGIQDETEAALAGATVTLLDAKGEPAKHLDGAAVDAITTGKDGQYLFDNLPAGDYSITVLPPEGGYVVTKGGTDADTDESNTDSNCAVVGTGIQTALFTLTPDAEPVDDGDTDASSNLSVDCGFYVPKVPVHSIGNMVWVDDGAGDATKANDGVRDAKELAVPDGVVMELLGKDGKVISEVPTKDGYYLFSGLEAGEYSVCVAHGNFDQGLLKGYTASTGGDEKDITAGVDNGDNGENDTQDGLCSGVIVLDDKQPTGELPTASGTAGDDGMKTDDNRSNLTIDFGVLPPAPVKPNTVSVGDYIWIDTNKDGQQDAAETGLAGATVTLMDKDGKPVVLDGTTLMPIVTGADGKYVFSNLPEGEYSISVAAPKDSAYLPTQGGAKVDSDPSNTDSNCSVDTGKTSLFTLTAGAEPDVAEDGDGLDGNLTVDCGFYLPVAAKASISGTVSVDTTGDSVGETPLEGISLALLNKDGTPVLDKDGKPLTTLTNAKGEYVFADVEAGDYLVVETQPEGYSSVIDGDTTLPDDDTANTDTTDDSIPVTVTAGETDDRNDFVERAPVKPNTVSVGDYIWIDANENGQQDAGEAPLAGATVTLMDKDGKPVVLSGDMAIAPITTGADGKYLFSNLPEGEYSISVAAPKDSGYLPTQGGAKVDTDPSNTDSNCSVDTGKTSLFTLTAGAEPDATADGDSTDGNMTVDCGFYLPKKPKHSIGNMVWVDNGEGTKASNGKYDQGETLPSAVQVELRDATGTLIRSTQTDKGFYLFNELEAGEYKVCVAGSNFNEGAVLAGYAVSDVADETDVNDGGDNNDNGDNTASDGLCSNLIVLDDKEPKAETPTASGIAGDDGMATDDNRSNLTVDFAVVPVEPVQPGTPVSVGNQIWVDSNADGKRDEGESLLAGAVVTLTDGSGRAVTDLDGAAVASHTTGNDGLYVFSNLPEGEYIVTVEPPEGFFPTVGGIDADSDASDFDSNCRVNPINTTIETHPFTLTAGAEPDADGDDTNGNMTVDCGFYGSVSLGNKIWQDDNANGQQDNAEPGIAGITISLMEEDGITPATDISGNVVAGVKTDASGNYLFENLKPGNYIVVVNPGKDSGYSLTKGGADPDTDTSNTDSNCKVVAGTFQTPAVTLLPGSEPGAKVDGDDESRNSTVDCGLFRPVNLGSRLWLDLDNDGKQDGGEPGIPGATVTLLTVDGKPVTDIFGDVLKPQTTDAEGKYFFGSLREGQYVVKVIPPAGYLPTVAVIDPNNNDGTDSNGVLNADGSIVSKPIDLTWGDEPADGGATNTTVGFGLIANLHVPTLSQWGVAIMSMLLATAAFFRRRRED</sequence>
<feature type="domain" description="SD-repeat containing protein B" evidence="6">
    <location>
        <begin position="1573"/>
        <end position="1674"/>
    </location>
</feature>
<feature type="domain" description="SD-repeat containing protein B" evidence="6">
    <location>
        <begin position="3695"/>
        <end position="3766"/>
    </location>
</feature>
<dbReference type="EMBL" id="JAFMPM010000006">
    <property type="protein sequence ID" value="MBO0613361.1"/>
    <property type="molecule type" value="Genomic_DNA"/>
</dbReference>
<dbReference type="SUPFAM" id="SSF117074">
    <property type="entry name" value="Hypothetical protein PA1324"/>
    <property type="match status" value="28"/>
</dbReference>
<keyword evidence="5" id="KW-1133">Transmembrane helix</keyword>
<feature type="domain" description="SD-repeat containing protein B" evidence="6">
    <location>
        <begin position="4000"/>
        <end position="4103"/>
    </location>
</feature>
<dbReference type="InterPro" id="IPR051417">
    <property type="entry name" value="SDr/BOS_complex"/>
</dbReference>
<dbReference type="Gene3D" id="2.60.40.10">
    <property type="entry name" value="Immunoglobulins"/>
    <property type="match status" value="28"/>
</dbReference>
<dbReference type="Pfam" id="PF20009">
    <property type="entry name" value="GEVED"/>
    <property type="match status" value="1"/>
</dbReference>
<accession>A0A8B0SIN4</accession>
<feature type="domain" description="SD-repeat containing protein B" evidence="6">
    <location>
        <begin position="225"/>
        <end position="321"/>
    </location>
</feature>
<reference evidence="11" key="2">
    <citation type="submission" date="2021-04" db="EMBL/GenBank/DDBJ databases">
        <title>Complete Genome and methylome analysis of Thiothrix fructosivorans ATCC 49748.</title>
        <authorList>
            <person name="Fomenkov A."/>
            <person name="Sun L."/>
            <person name="Vincze T."/>
            <person name="Grabovich M.Y."/>
            <person name="Roberts R.J."/>
        </authorList>
    </citation>
    <scope>NUCLEOTIDE SEQUENCE</scope>
    <source>
        <strain evidence="11">ATCC 49748</strain>
    </source>
</reference>
<feature type="region of interest" description="Disordered" evidence="4">
    <location>
        <begin position="2629"/>
        <end position="2649"/>
    </location>
</feature>
<feature type="domain" description="SD-repeat containing protein B" evidence="6">
    <location>
        <begin position="369"/>
        <end position="442"/>
    </location>
</feature>
<evidence type="ECO:0000259" key="7">
    <source>
        <dbReference type="Pfam" id="PF17802"/>
    </source>
</evidence>
<protein>
    <submittedName>
        <fullName evidence="11">IPTL-CTERM sorting domain-containing protein</fullName>
    </submittedName>
</protein>
<name>A0A8B0SIN4_9GAMM</name>
<keyword evidence="5" id="KW-0472">Membrane</keyword>
<gene>
    <name evidence="11" type="ORF">J1836_002220</name>
    <name evidence="10" type="ORF">J1836_10600</name>
</gene>
<feature type="domain" description="SD-repeat containing protein B" evidence="6">
    <location>
        <begin position="3860"/>
        <end position="3965"/>
    </location>
</feature>
<feature type="domain" description="SD-repeat containing protein B" evidence="6">
    <location>
        <begin position="2359"/>
        <end position="2457"/>
    </location>
</feature>
<evidence type="ECO:0000313" key="11">
    <source>
        <dbReference type="EMBL" id="QTX11206.1"/>
    </source>
</evidence>
<feature type="domain" description="SD-repeat containing protein B" evidence="6">
    <location>
        <begin position="1704"/>
        <end position="1805"/>
    </location>
</feature>
<evidence type="ECO:0000259" key="6">
    <source>
        <dbReference type="Pfam" id="PF17210"/>
    </source>
</evidence>
<keyword evidence="2" id="KW-0964">Secreted</keyword>
<reference evidence="10 12" key="1">
    <citation type="submission" date="2021-03" db="EMBL/GenBank/DDBJ databases">
        <title>Draft genome and methylome analysis of Thiotrix fructosivoruns ATCC 49748.</title>
        <authorList>
            <person name="Fomenkov A."/>
            <person name="Grabovich M.Y."/>
            <person name="Roberts R.J."/>
        </authorList>
    </citation>
    <scope>NUCLEOTIDE SEQUENCE [LARGE SCALE GENOMIC DNA]</scope>
    <source>
        <strain evidence="10 12">ATCC 49748</strain>
    </source>
</reference>
<feature type="region of interest" description="Disordered" evidence="4">
    <location>
        <begin position="3501"/>
        <end position="3521"/>
    </location>
</feature>
<keyword evidence="3" id="KW-0732">Signal</keyword>
<feature type="domain" description="SD-repeat containing protein B" evidence="6">
    <location>
        <begin position="1283"/>
        <end position="1349"/>
    </location>
</feature>
<dbReference type="EMBL" id="CP072748">
    <property type="protein sequence ID" value="QTX11206.1"/>
    <property type="molecule type" value="Genomic_DNA"/>
</dbReference>
<feature type="domain" description="SD-repeat containing protein B" evidence="6">
    <location>
        <begin position="3284"/>
        <end position="3400"/>
    </location>
</feature>
<feature type="domain" description="SD-repeat containing protein B" evidence="6">
    <location>
        <begin position="2974"/>
        <end position="3070"/>
    </location>
</feature>
<feature type="domain" description="SD-repeat containing protein B" evidence="6">
    <location>
        <begin position="1138"/>
        <end position="1253"/>
    </location>
</feature>
<feature type="region of interest" description="Disordered" evidence="4">
    <location>
        <begin position="4114"/>
        <end position="4134"/>
    </location>
</feature>
<feature type="domain" description="SD-repeat containing protein B" evidence="6">
    <location>
        <begin position="677"/>
        <end position="775"/>
    </location>
</feature>
<feature type="domain" description="SD-repeat containing protein B" evidence="6">
    <location>
        <begin position="1442"/>
        <end position="1543"/>
    </location>
</feature>
<feature type="transmembrane region" description="Helical" evidence="5">
    <location>
        <begin position="4282"/>
        <end position="4300"/>
    </location>
</feature>
<keyword evidence="5" id="KW-0812">Transmembrane</keyword>
<feature type="region of interest" description="Disordered" evidence="4">
    <location>
        <begin position="3240"/>
        <end position="3259"/>
    </location>
</feature>
<organism evidence="11">
    <name type="scientific">Thiothrix fructosivorans</name>
    <dbReference type="NCBI Taxonomy" id="111770"/>
    <lineage>
        <taxon>Bacteria</taxon>
        <taxon>Pseudomonadati</taxon>
        <taxon>Pseudomonadota</taxon>
        <taxon>Gammaproteobacteria</taxon>
        <taxon>Thiotrichales</taxon>
        <taxon>Thiotrichaceae</taxon>
        <taxon>Thiothrix</taxon>
    </lineage>
</organism>
<evidence type="ECO:0000256" key="5">
    <source>
        <dbReference type="SAM" id="Phobius"/>
    </source>
</evidence>
<dbReference type="Pfam" id="PF17210">
    <property type="entry name" value="SdrD_B"/>
    <property type="match status" value="27"/>
</dbReference>
<proteinExistence type="predicted"/>
<dbReference type="PANTHER" id="PTHR23303">
    <property type="entry name" value="CARBOXYPEPTIDASE REGULATORY REGION-CONTAINING"/>
    <property type="match status" value="1"/>
</dbReference>
<feature type="domain" description="SD-repeat containing protein B" evidence="6">
    <location>
        <begin position="2670"/>
        <end position="2785"/>
    </location>
</feature>
<feature type="domain" description="SD-repeat containing protein B" evidence="6">
    <location>
        <begin position="2097"/>
        <end position="2198"/>
    </location>
</feature>
<feature type="domain" description="SD-repeat containing protein B" evidence="6">
    <location>
        <begin position="1966"/>
        <end position="2067"/>
    </location>
</feature>
<evidence type="ECO:0000256" key="3">
    <source>
        <dbReference type="ARBA" id="ARBA00022729"/>
    </source>
</evidence>
<dbReference type="NCBIfam" id="TIGR04174">
    <property type="entry name" value="IPTL_CTERM"/>
    <property type="match status" value="1"/>
</dbReference>
<feature type="compositionally biased region" description="Basic and acidic residues" evidence="4">
    <location>
        <begin position="4121"/>
        <end position="4130"/>
    </location>
</feature>